<dbReference type="Pfam" id="PF07681">
    <property type="entry name" value="DoxX"/>
    <property type="match status" value="1"/>
</dbReference>
<dbReference type="AlphaFoldDB" id="A0ABD5UZU6"/>
<accession>A0ABD5UZU6</accession>
<evidence type="ECO:0000256" key="1">
    <source>
        <dbReference type="ARBA" id="ARBA00004651"/>
    </source>
</evidence>
<feature type="transmembrane region" description="Helical" evidence="6">
    <location>
        <begin position="12"/>
        <end position="35"/>
    </location>
</feature>
<feature type="transmembrane region" description="Helical" evidence="6">
    <location>
        <begin position="125"/>
        <end position="142"/>
    </location>
</feature>
<feature type="transmembrane region" description="Helical" evidence="6">
    <location>
        <begin position="83"/>
        <end position="105"/>
    </location>
</feature>
<name>A0ABD5UZU6_9EURY</name>
<feature type="transmembrane region" description="Helical" evidence="6">
    <location>
        <begin position="55"/>
        <end position="76"/>
    </location>
</feature>
<evidence type="ECO:0000256" key="3">
    <source>
        <dbReference type="ARBA" id="ARBA00022692"/>
    </source>
</evidence>
<evidence type="ECO:0000256" key="6">
    <source>
        <dbReference type="SAM" id="Phobius"/>
    </source>
</evidence>
<dbReference type="Proteomes" id="UP001596312">
    <property type="component" value="Unassembled WGS sequence"/>
</dbReference>
<gene>
    <name evidence="7" type="ORF">ACFQGH_02980</name>
</gene>
<protein>
    <submittedName>
        <fullName evidence="7">DoxX family protein</fullName>
    </submittedName>
</protein>
<evidence type="ECO:0000313" key="8">
    <source>
        <dbReference type="Proteomes" id="UP001596312"/>
    </source>
</evidence>
<evidence type="ECO:0000256" key="4">
    <source>
        <dbReference type="ARBA" id="ARBA00022989"/>
    </source>
</evidence>
<dbReference type="PANTHER" id="PTHR33452">
    <property type="entry name" value="OXIDOREDUCTASE CATD-RELATED"/>
    <property type="match status" value="1"/>
</dbReference>
<reference evidence="7 8" key="1">
    <citation type="journal article" date="2019" name="Int. J. Syst. Evol. Microbiol.">
        <title>The Global Catalogue of Microorganisms (GCM) 10K type strain sequencing project: providing services to taxonomists for standard genome sequencing and annotation.</title>
        <authorList>
            <consortium name="The Broad Institute Genomics Platform"/>
            <consortium name="The Broad Institute Genome Sequencing Center for Infectious Disease"/>
            <person name="Wu L."/>
            <person name="Ma J."/>
        </authorList>
    </citation>
    <scope>NUCLEOTIDE SEQUENCE [LARGE SCALE GENOMIC DNA]</scope>
    <source>
        <strain evidence="7 8">CGMCC 1.3240</strain>
    </source>
</reference>
<evidence type="ECO:0000313" key="7">
    <source>
        <dbReference type="EMBL" id="MFC6904161.1"/>
    </source>
</evidence>
<keyword evidence="2" id="KW-1003">Cell membrane</keyword>
<keyword evidence="5 6" id="KW-0472">Membrane</keyword>
<evidence type="ECO:0000256" key="5">
    <source>
        <dbReference type="ARBA" id="ARBA00023136"/>
    </source>
</evidence>
<keyword evidence="4 6" id="KW-1133">Transmembrane helix</keyword>
<proteinExistence type="predicted"/>
<comment type="caution">
    <text evidence="7">The sequence shown here is derived from an EMBL/GenBank/DDBJ whole genome shotgun (WGS) entry which is preliminary data.</text>
</comment>
<dbReference type="EMBL" id="JBHSXQ010000001">
    <property type="protein sequence ID" value="MFC6904161.1"/>
    <property type="molecule type" value="Genomic_DNA"/>
</dbReference>
<dbReference type="InterPro" id="IPR032808">
    <property type="entry name" value="DoxX"/>
</dbReference>
<sequence>MDLRELFRTETSPWAFLIRFAVGFVFLTEGLNKLINPAERGVGRFEGLGLPAPELFAGGVAGIEIVAGTLLIAGLFTRAAALVLAGVALTAIVLTKLPVLLGTGFLTFGGVDASFYGLWGFLYEWRLDFAMFVGSIYLVLAGPGKGSFDERLFGQDPVLDRVRNAVRTT</sequence>
<dbReference type="RefSeq" id="WP_340602672.1">
    <property type="nucleotide sequence ID" value="NZ_JBBMXV010000001.1"/>
</dbReference>
<organism evidence="7 8">
    <name type="scientific">Halalkalicoccus tibetensis</name>
    <dbReference type="NCBI Taxonomy" id="175632"/>
    <lineage>
        <taxon>Archaea</taxon>
        <taxon>Methanobacteriati</taxon>
        <taxon>Methanobacteriota</taxon>
        <taxon>Stenosarchaea group</taxon>
        <taxon>Halobacteria</taxon>
        <taxon>Halobacteriales</taxon>
        <taxon>Halococcaceae</taxon>
        <taxon>Halalkalicoccus</taxon>
    </lineage>
</organism>
<keyword evidence="8" id="KW-1185">Reference proteome</keyword>
<keyword evidence="3 6" id="KW-0812">Transmembrane</keyword>
<dbReference type="GO" id="GO:0005886">
    <property type="term" value="C:plasma membrane"/>
    <property type="evidence" value="ECO:0007669"/>
    <property type="project" value="UniProtKB-SubCell"/>
</dbReference>
<evidence type="ECO:0000256" key="2">
    <source>
        <dbReference type="ARBA" id="ARBA00022475"/>
    </source>
</evidence>
<comment type="subcellular location">
    <subcellularLocation>
        <location evidence="1">Cell membrane</location>
        <topology evidence="1">Multi-pass membrane protein</topology>
    </subcellularLocation>
</comment>
<dbReference type="InterPro" id="IPR051907">
    <property type="entry name" value="DoxX-like_oxidoreductase"/>
</dbReference>
<dbReference type="PANTHER" id="PTHR33452:SF1">
    <property type="entry name" value="INNER MEMBRANE PROTEIN YPHA-RELATED"/>
    <property type="match status" value="1"/>
</dbReference>